<dbReference type="InParanoid" id="A0A2P6NXK4"/>
<protein>
    <submittedName>
        <fullName evidence="2">Uncharacterized protein</fullName>
    </submittedName>
</protein>
<keyword evidence="3" id="KW-1185">Reference proteome</keyword>
<reference evidence="2 3" key="1">
    <citation type="journal article" date="2018" name="Genome Biol. Evol.">
        <title>Multiple Roots of Fruiting Body Formation in Amoebozoa.</title>
        <authorList>
            <person name="Hillmann F."/>
            <person name="Forbes G."/>
            <person name="Novohradska S."/>
            <person name="Ferling I."/>
            <person name="Riege K."/>
            <person name="Groth M."/>
            <person name="Westermann M."/>
            <person name="Marz M."/>
            <person name="Spaller T."/>
            <person name="Winckler T."/>
            <person name="Schaap P."/>
            <person name="Glockner G."/>
        </authorList>
    </citation>
    <scope>NUCLEOTIDE SEQUENCE [LARGE SCALE GENOMIC DNA]</scope>
    <source>
        <strain evidence="2 3">Jena</strain>
    </source>
</reference>
<keyword evidence="1" id="KW-0732">Signal</keyword>
<dbReference type="Proteomes" id="UP000241769">
    <property type="component" value="Unassembled WGS sequence"/>
</dbReference>
<name>A0A2P6NXK4_9EUKA</name>
<dbReference type="EMBL" id="MDYQ01000008">
    <property type="protein sequence ID" value="PRP88682.1"/>
    <property type="molecule type" value="Genomic_DNA"/>
</dbReference>
<comment type="caution">
    <text evidence="2">The sequence shown here is derived from an EMBL/GenBank/DDBJ whole genome shotgun (WGS) entry which is preliminary data.</text>
</comment>
<gene>
    <name evidence="2" type="ORF">PROFUN_02778</name>
</gene>
<evidence type="ECO:0000313" key="2">
    <source>
        <dbReference type="EMBL" id="PRP88682.1"/>
    </source>
</evidence>
<evidence type="ECO:0000256" key="1">
    <source>
        <dbReference type="SAM" id="SignalP"/>
    </source>
</evidence>
<sequence>MRSFIILSILAICVPSLAIPPLVVNYYQGSTCDDAIITRAVAYSTNCVAFSIGDNFNGTLNSTSSNNGTTETHSILATVVVSGLHPQAFITTYQTSDCTGDSISAVAVSMAGCTRSPYNGSYKAFLSYHFSPAPTSNDSITEAGGCRGLTFSTDLTYGEGCTEEGSCTTHGNKVVCPSTESLYTISNYDELITTTTTNTSTTSNTINEPTIPESSSSKMFGFGLTFITLASIALW</sequence>
<proteinExistence type="predicted"/>
<organism evidence="2 3">
    <name type="scientific">Planoprotostelium fungivorum</name>
    <dbReference type="NCBI Taxonomy" id="1890364"/>
    <lineage>
        <taxon>Eukaryota</taxon>
        <taxon>Amoebozoa</taxon>
        <taxon>Evosea</taxon>
        <taxon>Variosea</taxon>
        <taxon>Cavosteliida</taxon>
        <taxon>Cavosteliaceae</taxon>
        <taxon>Planoprotostelium</taxon>
    </lineage>
</organism>
<accession>A0A2P6NXK4</accession>
<evidence type="ECO:0000313" key="3">
    <source>
        <dbReference type="Proteomes" id="UP000241769"/>
    </source>
</evidence>
<feature type="chain" id="PRO_5015110184" evidence="1">
    <location>
        <begin position="19"/>
        <end position="235"/>
    </location>
</feature>
<dbReference type="AlphaFoldDB" id="A0A2P6NXK4"/>
<feature type="signal peptide" evidence="1">
    <location>
        <begin position="1"/>
        <end position="18"/>
    </location>
</feature>